<dbReference type="ExpressionAtlas" id="G7JDI2">
    <property type="expression patterns" value="differential"/>
</dbReference>
<organism evidence="4 6">
    <name type="scientific">Medicago truncatula</name>
    <name type="common">Barrel medic</name>
    <name type="synonym">Medicago tribuloides</name>
    <dbReference type="NCBI Taxonomy" id="3880"/>
    <lineage>
        <taxon>Eukaryota</taxon>
        <taxon>Viridiplantae</taxon>
        <taxon>Streptophyta</taxon>
        <taxon>Embryophyta</taxon>
        <taxon>Tracheophyta</taxon>
        <taxon>Spermatophyta</taxon>
        <taxon>Magnoliopsida</taxon>
        <taxon>eudicotyledons</taxon>
        <taxon>Gunneridae</taxon>
        <taxon>Pentapetalae</taxon>
        <taxon>rosids</taxon>
        <taxon>fabids</taxon>
        <taxon>Fabales</taxon>
        <taxon>Fabaceae</taxon>
        <taxon>Papilionoideae</taxon>
        <taxon>50 kb inversion clade</taxon>
        <taxon>NPAAA clade</taxon>
        <taxon>Hologalegina</taxon>
        <taxon>IRL clade</taxon>
        <taxon>Trifolieae</taxon>
        <taxon>Medicago</taxon>
    </lineage>
</organism>
<evidence type="ECO:0000259" key="2">
    <source>
        <dbReference type="Pfam" id="PF19160"/>
    </source>
</evidence>
<proteinExistence type="predicted"/>
<dbReference type="EnsemblPlants" id="AES88114">
    <property type="protein sequence ID" value="AES88114"/>
    <property type="gene ID" value="MTR_4g048040"/>
</dbReference>
<dbReference type="STRING" id="3880.G7JDI2"/>
<evidence type="ECO:0000256" key="1">
    <source>
        <dbReference type="SAM" id="SignalP"/>
    </source>
</evidence>
<dbReference type="Pfam" id="PF19160">
    <property type="entry name" value="SPARK"/>
    <property type="match status" value="1"/>
</dbReference>
<dbReference type="PANTHER" id="PTHR33831:SF8">
    <property type="entry name" value="SPARK DOMAIN-CONTAINING PROTEIN"/>
    <property type="match status" value="1"/>
</dbReference>
<dbReference type="PANTHER" id="PTHR33831">
    <property type="entry name" value="GPI-ANCHORED PROTEIN"/>
    <property type="match status" value="1"/>
</dbReference>
<reference evidence="5" key="3">
    <citation type="submission" date="2015-04" db="UniProtKB">
        <authorList>
            <consortium name="EnsemblPlants"/>
        </authorList>
    </citation>
    <scope>IDENTIFICATION</scope>
    <source>
        <strain evidence="5">cv. Jemalong A17</strain>
    </source>
</reference>
<evidence type="ECO:0000259" key="3">
    <source>
        <dbReference type="Pfam" id="PF26584"/>
    </source>
</evidence>
<accession>A0A0C3WVU6</accession>
<feature type="domain" description="At1g61900-like C-terminal" evidence="3">
    <location>
        <begin position="282"/>
        <end position="355"/>
    </location>
</feature>
<sequence>MRGVFTSSWLLQITMFLLHLLLFMNKSQGSPISGSKYSLSITTKVDVFPSDISPSTQPQPFIPLLAPSPLIPFTNNSVPKLSGLCSLNFSAAQHIMTQTATDCWTSFAPYLANVVCCPQFDAMLVTLIGQSSKYSGVLALNTTHAKHCLSDVHKVLVSQGATEDLNNICSIHSSNLTEGSCPVAFVDEFESIVDTSRLLTACRKIDPVNECCDQVCQNAINYAARKISLNDMSNSNGNHSLPRKTALVNDCKNIVLRWLAGKLNSSAANSVFRGLSNCNLNKVCPLVFPNISRIAKECGNQIRNQTSCCKATKNYVSYLQGQSFVTNLQALKCAVSLGEKLQKANVTKNIYDLCHISLKDFSLQESGCLLPSLPSDASFDRTSGIGFICDLNDNVVAPWTSTSYALQSSCNRTTKLPSLPTSTSSQNEIPGLPMQPYRHDPVESIEASQFKSLAIDVGEALGLNYACTSMGSRVATG</sequence>
<feature type="domain" description="SPARK" evidence="2">
    <location>
        <begin position="82"/>
        <end position="239"/>
    </location>
</feature>
<dbReference type="Proteomes" id="UP000002051">
    <property type="component" value="Chromosome 4"/>
</dbReference>
<feature type="signal peptide" evidence="1">
    <location>
        <begin position="1"/>
        <end position="29"/>
    </location>
</feature>
<dbReference type="PaxDb" id="3880-AES88114"/>
<keyword evidence="6" id="KW-1185">Reference proteome</keyword>
<dbReference type="HOGENOM" id="CLU_033377_0_0_1"/>
<accession>G7JDI2</accession>
<dbReference type="AlphaFoldDB" id="G7JDI2"/>
<dbReference type="OrthoDB" id="1906601at2759"/>
<keyword evidence="1" id="KW-0732">Signal</keyword>
<feature type="chain" id="PRO_5014572840" evidence="1">
    <location>
        <begin position="30"/>
        <end position="477"/>
    </location>
</feature>
<evidence type="ECO:0000313" key="4">
    <source>
        <dbReference type="EMBL" id="AES88114.2"/>
    </source>
</evidence>
<dbReference type="EMBL" id="CM001220">
    <property type="protein sequence ID" value="AES88114.2"/>
    <property type="molecule type" value="Genomic_DNA"/>
</dbReference>
<dbReference type="eggNOG" id="ENOG502QXGE">
    <property type="taxonomic scope" value="Eukaryota"/>
</dbReference>
<dbReference type="InterPro" id="IPR043891">
    <property type="entry name" value="SPARK"/>
</dbReference>
<protein>
    <submittedName>
        <fullName evidence="4 5">Uncharacterized protein</fullName>
    </submittedName>
</protein>
<gene>
    <name evidence="5" type="primary">11445140</name>
    <name evidence="4" type="ordered locus">MTR_4g048040</name>
</gene>
<name>G7JDI2_MEDTR</name>
<reference evidence="4 6" key="2">
    <citation type="journal article" date="2014" name="BMC Genomics">
        <title>An improved genome release (version Mt4.0) for the model legume Medicago truncatula.</title>
        <authorList>
            <person name="Tang H."/>
            <person name="Krishnakumar V."/>
            <person name="Bidwell S."/>
            <person name="Rosen B."/>
            <person name="Chan A."/>
            <person name="Zhou S."/>
            <person name="Gentzbittel L."/>
            <person name="Childs K.L."/>
            <person name="Yandell M."/>
            <person name="Gundlach H."/>
            <person name="Mayer K.F."/>
            <person name="Schwartz D.C."/>
            <person name="Town C.D."/>
        </authorList>
    </citation>
    <scope>GENOME REANNOTATION</scope>
    <source>
        <strain evidence="5 6">cv. Jemalong A17</strain>
    </source>
</reference>
<dbReference type="InterPro" id="IPR059003">
    <property type="entry name" value="At1g61900_C"/>
</dbReference>
<dbReference type="Pfam" id="PF26584">
    <property type="entry name" value="At1g61900"/>
    <property type="match status" value="1"/>
</dbReference>
<evidence type="ECO:0000313" key="5">
    <source>
        <dbReference type="EnsemblPlants" id="AES88114"/>
    </source>
</evidence>
<dbReference type="InterPro" id="IPR040336">
    <property type="entry name" value="At1g61900-like"/>
</dbReference>
<evidence type="ECO:0000313" key="6">
    <source>
        <dbReference type="Proteomes" id="UP000002051"/>
    </source>
</evidence>
<reference evidence="4 6" key="1">
    <citation type="journal article" date="2011" name="Nature">
        <title>The Medicago genome provides insight into the evolution of rhizobial symbioses.</title>
        <authorList>
            <person name="Young N.D."/>
            <person name="Debelle F."/>
            <person name="Oldroyd G.E."/>
            <person name="Geurts R."/>
            <person name="Cannon S.B."/>
            <person name="Udvardi M.K."/>
            <person name="Benedito V.A."/>
            <person name="Mayer K.F."/>
            <person name="Gouzy J."/>
            <person name="Schoof H."/>
            <person name="Van de Peer Y."/>
            <person name="Proost S."/>
            <person name="Cook D.R."/>
            <person name="Meyers B.C."/>
            <person name="Spannagl M."/>
            <person name="Cheung F."/>
            <person name="De Mita S."/>
            <person name="Krishnakumar V."/>
            <person name="Gundlach H."/>
            <person name="Zhou S."/>
            <person name="Mudge J."/>
            <person name="Bharti A.K."/>
            <person name="Murray J.D."/>
            <person name="Naoumkina M.A."/>
            <person name="Rosen B."/>
            <person name="Silverstein K.A."/>
            <person name="Tang H."/>
            <person name="Rombauts S."/>
            <person name="Zhao P.X."/>
            <person name="Zhou P."/>
            <person name="Barbe V."/>
            <person name="Bardou P."/>
            <person name="Bechner M."/>
            <person name="Bellec A."/>
            <person name="Berger A."/>
            <person name="Berges H."/>
            <person name="Bidwell S."/>
            <person name="Bisseling T."/>
            <person name="Choisne N."/>
            <person name="Couloux A."/>
            <person name="Denny R."/>
            <person name="Deshpande S."/>
            <person name="Dai X."/>
            <person name="Doyle J.J."/>
            <person name="Dudez A.M."/>
            <person name="Farmer A.D."/>
            <person name="Fouteau S."/>
            <person name="Franken C."/>
            <person name="Gibelin C."/>
            <person name="Gish J."/>
            <person name="Goldstein S."/>
            <person name="Gonzalez A.J."/>
            <person name="Green P.J."/>
            <person name="Hallab A."/>
            <person name="Hartog M."/>
            <person name="Hua A."/>
            <person name="Humphray S.J."/>
            <person name="Jeong D.H."/>
            <person name="Jing Y."/>
            <person name="Jocker A."/>
            <person name="Kenton S.M."/>
            <person name="Kim D.J."/>
            <person name="Klee K."/>
            <person name="Lai H."/>
            <person name="Lang C."/>
            <person name="Lin S."/>
            <person name="Macmil S.L."/>
            <person name="Magdelenat G."/>
            <person name="Matthews L."/>
            <person name="McCorrison J."/>
            <person name="Monaghan E.L."/>
            <person name="Mun J.H."/>
            <person name="Najar F.Z."/>
            <person name="Nicholson C."/>
            <person name="Noirot C."/>
            <person name="O'Bleness M."/>
            <person name="Paule C.R."/>
            <person name="Poulain J."/>
            <person name="Prion F."/>
            <person name="Qin B."/>
            <person name="Qu C."/>
            <person name="Retzel E.F."/>
            <person name="Riddle C."/>
            <person name="Sallet E."/>
            <person name="Samain S."/>
            <person name="Samson N."/>
            <person name="Sanders I."/>
            <person name="Saurat O."/>
            <person name="Scarpelli C."/>
            <person name="Schiex T."/>
            <person name="Segurens B."/>
            <person name="Severin A.J."/>
            <person name="Sherrier D.J."/>
            <person name="Shi R."/>
            <person name="Sims S."/>
            <person name="Singer S.R."/>
            <person name="Sinharoy S."/>
            <person name="Sterck L."/>
            <person name="Viollet A."/>
            <person name="Wang B.B."/>
            <person name="Wang K."/>
            <person name="Wang M."/>
            <person name="Wang X."/>
            <person name="Warfsmann J."/>
            <person name="Weissenbach J."/>
            <person name="White D.D."/>
            <person name="White J.D."/>
            <person name="Wiley G.B."/>
            <person name="Wincker P."/>
            <person name="Xing Y."/>
            <person name="Yang L."/>
            <person name="Yao Z."/>
            <person name="Ying F."/>
            <person name="Zhai J."/>
            <person name="Zhou L."/>
            <person name="Zuber A."/>
            <person name="Denarie J."/>
            <person name="Dixon R.A."/>
            <person name="May G.D."/>
            <person name="Schwartz D.C."/>
            <person name="Rogers J."/>
            <person name="Quetier F."/>
            <person name="Town C.D."/>
            <person name="Roe B.A."/>
        </authorList>
    </citation>
    <scope>NUCLEOTIDE SEQUENCE [LARGE SCALE GENOMIC DNA]</scope>
    <source>
        <strain evidence="4">A17</strain>
        <strain evidence="5 6">cv. Jemalong A17</strain>
    </source>
</reference>